<dbReference type="AlphaFoldDB" id="S3BXD7"/>
<feature type="transmembrane region" description="Helical" evidence="5">
    <location>
        <begin position="42"/>
        <end position="61"/>
    </location>
</feature>
<feature type="transmembrane region" description="Helical" evidence="5">
    <location>
        <begin position="73"/>
        <end position="97"/>
    </location>
</feature>
<evidence type="ECO:0000256" key="5">
    <source>
        <dbReference type="SAM" id="Phobius"/>
    </source>
</evidence>
<feature type="transmembrane region" description="Helical" evidence="5">
    <location>
        <begin position="195"/>
        <end position="217"/>
    </location>
</feature>
<comment type="subcellular location">
    <subcellularLocation>
        <location evidence="1">Membrane</location>
        <topology evidence="1">Multi-pass membrane protein</topology>
    </subcellularLocation>
</comment>
<dbReference type="InterPro" id="IPR004710">
    <property type="entry name" value="Bilac:Na_transpt"/>
</dbReference>
<evidence type="ECO:0000313" key="6">
    <source>
        <dbReference type="EMBL" id="EPD98702.1"/>
    </source>
</evidence>
<dbReference type="HOGENOM" id="CLU_034788_1_1_4"/>
<keyword evidence="2 5" id="KW-0812">Transmembrane</keyword>
<accession>S3BXD7</accession>
<dbReference type="Pfam" id="PF01758">
    <property type="entry name" value="SBF"/>
    <property type="match status" value="1"/>
</dbReference>
<evidence type="ECO:0000256" key="3">
    <source>
        <dbReference type="ARBA" id="ARBA00022989"/>
    </source>
</evidence>
<evidence type="ECO:0000256" key="2">
    <source>
        <dbReference type="ARBA" id="ARBA00022692"/>
    </source>
</evidence>
<evidence type="ECO:0000256" key="1">
    <source>
        <dbReference type="ARBA" id="ARBA00004141"/>
    </source>
</evidence>
<dbReference type="InterPro" id="IPR002657">
    <property type="entry name" value="BilAc:Na_symport/Acr3"/>
</dbReference>
<evidence type="ECO:0000256" key="4">
    <source>
        <dbReference type="ARBA" id="ARBA00023136"/>
    </source>
</evidence>
<keyword evidence="3 5" id="KW-1133">Transmembrane helix</keyword>
<protein>
    <submittedName>
        <fullName evidence="6">Bile acid transporter</fullName>
    </submittedName>
</protein>
<evidence type="ECO:0000313" key="7">
    <source>
        <dbReference type="Proteomes" id="UP000014400"/>
    </source>
</evidence>
<feature type="transmembrane region" description="Helical" evidence="5">
    <location>
        <begin position="223"/>
        <end position="248"/>
    </location>
</feature>
<keyword evidence="7" id="KW-1185">Reference proteome</keyword>
<organism evidence="6 7">
    <name type="scientific">Sutterella wadsworthensis HGA0223</name>
    <dbReference type="NCBI Taxonomy" id="1203554"/>
    <lineage>
        <taxon>Bacteria</taxon>
        <taxon>Pseudomonadati</taxon>
        <taxon>Pseudomonadota</taxon>
        <taxon>Betaproteobacteria</taxon>
        <taxon>Burkholderiales</taxon>
        <taxon>Sutterellaceae</taxon>
        <taxon>Sutterella</taxon>
    </lineage>
</organism>
<dbReference type="PATRIC" id="fig|1203554.3.peg.1511"/>
<dbReference type="Gene3D" id="1.20.1530.20">
    <property type="match status" value="1"/>
</dbReference>
<comment type="caution">
    <text evidence="6">The sequence shown here is derived from an EMBL/GenBank/DDBJ whole genome shotgun (WGS) entry which is preliminary data.</text>
</comment>
<name>S3BXD7_9BURK</name>
<dbReference type="PANTHER" id="PTHR10361">
    <property type="entry name" value="SODIUM-BILE ACID COTRANSPORTER"/>
    <property type="match status" value="1"/>
</dbReference>
<proteinExistence type="predicted"/>
<dbReference type="eggNOG" id="COG0385">
    <property type="taxonomic scope" value="Bacteria"/>
</dbReference>
<feature type="transmembrane region" description="Helical" evidence="5">
    <location>
        <begin position="18"/>
        <end position="36"/>
    </location>
</feature>
<feature type="transmembrane region" description="Helical" evidence="5">
    <location>
        <begin position="103"/>
        <end position="123"/>
    </location>
</feature>
<keyword evidence="4 5" id="KW-0472">Membrane</keyword>
<feature type="transmembrane region" description="Helical" evidence="5">
    <location>
        <begin position="130"/>
        <end position="153"/>
    </location>
</feature>
<sequence length="340" mass="36041">MNDMKYLVKVSQFVNKTFALWVIIFGILGFIFPEIFKLVGPYVPVLLGVVMFGMGLTLSTADFREVVRRPKEVLTGVVAQFTIMPISAYALCVLLNLPADVAVGMMLLGCAPGGTASNVVTFIARGDVALSVTVTSCTTLLAPIVTPALMYVFANQWLAIDPASMFLSIVQMILLPIAAGVVIHKLAGDKNVEKCVAALPIVSVGAIVVIAAAVVAATRAQLLNVGLLIFAAVAVQNAVGMLLGWYAARFMGMSLSKRKTLAFEVGMQNSGLAVALATVHFAASPATALPAAVAALWHNVASPAVASWVQKWRDAGEKESFFDRIEREVQESKTAKRSAA</sequence>
<dbReference type="InterPro" id="IPR038770">
    <property type="entry name" value="Na+/solute_symporter_sf"/>
</dbReference>
<dbReference type="GO" id="GO:0016020">
    <property type="term" value="C:membrane"/>
    <property type="evidence" value="ECO:0007669"/>
    <property type="project" value="UniProtKB-SubCell"/>
</dbReference>
<dbReference type="PANTHER" id="PTHR10361:SF28">
    <property type="entry name" value="P3 PROTEIN-RELATED"/>
    <property type="match status" value="1"/>
</dbReference>
<feature type="transmembrane region" description="Helical" evidence="5">
    <location>
        <begin position="165"/>
        <end position="183"/>
    </location>
</feature>
<dbReference type="EMBL" id="ATCF01000021">
    <property type="protein sequence ID" value="EPD98702.1"/>
    <property type="molecule type" value="Genomic_DNA"/>
</dbReference>
<gene>
    <name evidence="6" type="ORF">HMPREF1476_01444</name>
</gene>
<dbReference type="Proteomes" id="UP000014400">
    <property type="component" value="Unassembled WGS sequence"/>
</dbReference>
<reference evidence="6 7" key="1">
    <citation type="submission" date="2013-04" db="EMBL/GenBank/DDBJ databases">
        <title>The Genome Sequence of Sutterella wadsworthensis HGA0223.</title>
        <authorList>
            <consortium name="The Broad Institute Genomics Platform"/>
            <person name="Earl A."/>
            <person name="Ward D."/>
            <person name="Feldgarden M."/>
            <person name="Gevers D."/>
            <person name="Schmidt T.M."/>
            <person name="Dover J."/>
            <person name="Dai D."/>
            <person name="Walker B."/>
            <person name="Young S."/>
            <person name="Zeng Q."/>
            <person name="Gargeya S."/>
            <person name="Fitzgerald M."/>
            <person name="Haas B."/>
            <person name="Abouelleil A."/>
            <person name="Allen A.W."/>
            <person name="Alvarado L."/>
            <person name="Arachchi H.M."/>
            <person name="Berlin A.M."/>
            <person name="Chapman S.B."/>
            <person name="Gainer-Dewar J."/>
            <person name="Goldberg J."/>
            <person name="Griggs A."/>
            <person name="Gujja S."/>
            <person name="Hansen M."/>
            <person name="Howarth C."/>
            <person name="Imamovic A."/>
            <person name="Ireland A."/>
            <person name="Larimer J."/>
            <person name="McCowan C."/>
            <person name="Murphy C."/>
            <person name="Pearson M."/>
            <person name="Poon T.W."/>
            <person name="Priest M."/>
            <person name="Roberts A."/>
            <person name="Saif S."/>
            <person name="Shea T."/>
            <person name="Sisk P."/>
            <person name="Sykes S."/>
            <person name="Wortman J."/>
            <person name="Nusbaum C."/>
            <person name="Birren B."/>
        </authorList>
    </citation>
    <scope>NUCLEOTIDE SEQUENCE [LARGE SCALE GENOMIC DNA]</scope>
    <source>
        <strain evidence="6 7">HGA0223</strain>
    </source>
</reference>